<dbReference type="GO" id="GO:0009032">
    <property type="term" value="F:thymidine phosphorylase activity"/>
    <property type="evidence" value="ECO:0007669"/>
    <property type="project" value="UniProtKB-EC"/>
</dbReference>
<comment type="caution">
    <text evidence="1">The sequence shown here is derived from an EMBL/GenBank/DDBJ whole genome shotgun (WGS) entry which is preliminary data.</text>
</comment>
<dbReference type="Proteomes" id="UP000054693">
    <property type="component" value="Unassembled WGS sequence"/>
</dbReference>
<keyword evidence="1" id="KW-0328">Glycosyltransferase</keyword>
<accession>A0A0W0ZXS4</accession>
<name>A0A0W0ZXS4_9GAMM</name>
<keyword evidence="2" id="KW-1185">Reference proteome</keyword>
<dbReference type="EMBL" id="LNZA01000001">
    <property type="protein sequence ID" value="KTD73737.1"/>
    <property type="molecule type" value="Genomic_DNA"/>
</dbReference>
<protein>
    <submittedName>
        <fullName evidence="1">Thymidine/pyrimidine-nucleoside phosphorylase</fullName>
        <ecNumber evidence="1">2.4.2.4</ecNumber>
    </submittedName>
</protein>
<evidence type="ECO:0000313" key="2">
    <source>
        <dbReference type="Proteomes" id="UP000054693"/>
    </source>
</evidence>
<dbReference type="EC" id="2.4.2.4" evidence="1"/>
<dbReference type="PATRIC" id="fig|40335.7.peg.1681"/>
<organism evidence="1 2">
    <name type="scientific">Legionella tucsonensis</name>
    <dbReference type="NCBI Taxonomy" id="40335"/>
    <lineage>
        <taxon>Bacteria</taxon>
        <taxon>Pseudomonadati</taxon>
        <taxon>Pseudomonadota</taxon>
        <taxon>Gammaproteobacteria</taxon>
        <taxon>Legionellales</taxon>
        <taxon>Legionellaceae</taxon>
        <taxon>Legionella</taxon>
    </lineage>
</organism>
<gene>
    <name evidence="1" type="ORF">Ltuc_1584</name>
</gene>
<proteinExistence type="predicted"/>
<reference evidence="1 2" key="1">
    <citation type="submission" date="2015-11" db="EMBL/GenBank/DDBJ databases">
        <title>Genomic analysis of 38 Legionella species identifies large and diverse effector repertoires.</title>
        <authorList>
            <person name="Burstein D."/>
            <person name="Amaro F."/>
            <person name="Zusman T."/>
            <person name="Lifshitz Z."/>
            <person name="Cohen O."/>
            <person name="Gilbert J.A."/>
            <person name="Pupko T."/>
            <person name="Shuman H.A."/>
            <person name="Segal G."/>
        </authorList>
    </citation>
    <scope>NUCLEOTIDE SEQUENCE [LARGE SCALE GENOMIC DNA]</scope>
    <source>
        <strain evidence="1 2">ATCC 49180</strain>
    </source>
</reference>
<evidence type="ECO:0000313" key="1">
    <source>
        <dbReference type="EMBL" id="KTD73737.1"/>
    </source>
</evidence>
<dbReference type="STRING" id="40335.Ltuc_1584"/>
<dbReference type="AlphaFoldDB" id="A0A0W0ZXS4"/>
<sequence>MNNNSYNGSNKLKLVKLGIDTKQEFILFIRSDCFICISEGFEIQARVMFG</sequence>
<keyword evidence="1" id="KW-0808">Transferase</keyword>